<sequence length="486" mass="55415">MVSFRKRCATFAELAAPWTGRKTGMDHDLRERLRNMDARPLRLMKEAGLATHTRTEEIDRVCEVTLAVEHLPGIRLRRTLLIPSQAYGIRRQLADDLLYFHTLTFPKKRRAPKNEDDKSSLRGLVPVIPLCVGTFTSKVHIGVYGDLKKEMKKLRARISRMLYWYKKSAYVQFGFQIHLLMNDFAFARCPNQDVKVNGHVNFFYTLNKPMPKDIWTEFCQIVRKKFKLGFYIDGPVRSHSDTMDYMAKLYKAERTKPDEILFSDLSDEAAIWFLEELNGMRNITPKEGFAAFRKGLKTQGEKVVRKKAVPTPMNPSPGHELVRTKKLTSRILSGADGSPFPKGSVPKESVGPGEKKAPVENMIVARERPSPTAVGIWQPHTLVKNFTLTPVTEQGKRNLGLLRRHHLQALGWAQKNGWFGRPSGALARLFAPQHNPDVVRCFMYANSPRLRTDRVDDGVLGGALWREIMAAEVAMRAKQSDARRHI</sequence>
<name>A0A841QGR2_9PROT</name>
<evidence type="ECO:0000313" key="3">
    <source>
        <dbReference type="Proteomes" id="UP000578000"/>
    </source>
</evidence>
<evidence type="ECO:0000256" key="1">
    <source>
        <dbReference type="SAM" id="MobiDB-lite"/>
    </source>
</evidence>
<organism evidence="2 3">
    <name type="scientific">Acetobacter lovaniensis</name>
    <dbReference type="NCBI Taxonomy" id="104100"/>
    <lineage>
        <taxon>Bacteria</taxon>
        <taxon>Pseudomonadati</taxon>
        <taxon>Pseudomonadota</taxon>
        <taxon>Alphaproteobacteria</taxon>
        <taxon>Acetobacterales</taxon>
        <taxon>Acetobacteraceae</taxon>
        <taxon>Acetobacter</taxon>
    </lineage>
</organism>
<feature type="region of interest" description="Disordered" evidence="1">
    <location>
        <begin position="333"/>
        <end position="355"/>
    </location>
</feature>
<dbReference type="EMBL" id="JACHIE010000007">
    <property type="protein sequence ID" value="MBB6457232.1"/>
    <property type="molecule type" value="Genomic_DNA"/>
</dbReference>
<dbReference type="RefSeq" id="WP_242005536.1">
    <property type="nucleotide sequence ID" value="NZ_BAABDB010000032.1"/>
</dbReference>
<reference evidence="2 3" key="1">
    <citation type="submission" date="2020-08" db="EMBL/GenBank/DDBJ databases">
        <title>Genomic Encyclopedia of Type Strains, Phase IV (KMG-IV): sequencing the most valuable type-strain genomes for metagenomic binning, comparative biology and taxonomic classification.</title>
        <authorList>
            <person name="Goeker M."/>
        </authorList>
    </citation>
    <scope>NUCLEOTIDE SEQUENCE [LARGE SCALE GENOMIC DNA]</scope>
    <source>
        <strain evidence="2 3">DSM 4491</strain>
    </source>
</reference>
<gene>
    <name evidence="2" type="ORF">HNR55_001823</name>
</gene>
<dbReference type="AlphaFoldDB" id="A0A841QGR2"/>
<proteinExistence type="predicted"/>
<keyword evidence="3" id="KW-1185">Reference proteome</keyword>
<comment type="caution">
    <text evidence="2">The sequence shown here is derived from an EMBL/GenBank/DDBJ whole genome shotgun (WGS) entry which is preliminary data.</text>
</comment>
<accession>A0A841QGR2</accession>
<dbReference type="Proteomes" id="UP000578000">
    <property type="component" value="Unassembled WGS sequence"/>
</dbReference>
<protein>
    <submittedName>
        <fullName evidence="2">Uncharacterized protein</fullName>
    </submittedName>
</protein>
<evidence type="ECO:0000313" key="2">
    <source>
        <dbReference type="EMBL" id="MBB6457232.1"/>
    </source>
</evidence>